<dbReference type="OrthoDB" id="1470350at2759"/>
<comment type="cofactor">
    <cofactor evidence="2">
        <name>heme</name>
        <dbReference type="ChEBI" id="CHEBI:30413"/>
    </cofactor>
</comment>
<dbReference type="RefSeq" id="XP_008789534.2">
    <property type="nucleotide sequence ID" value="XM_008791312.4"/>
</dbReference>
<keyword evidence="3" id="KW-0560">Oxidoreductase</keyword>
<reference evidence="5" key="1">
    <citation type="journal article" date="2019" name="Nat. Commun.">
        <title>Genome-wide association mapping of date palm fruit traits.</title>
        <authorList>
            <person name="Hazzouri K.M."/>
            <person name="Gros-Balthazard M."/>
            <person name="Flowers J.M."/>
            <person name="Copetti D."/>
            <person name="Lemansour A."/>
            <person name="Lebrun M."/>
            <person name="Masmoudi K."/>
            <person name="Ferrand S."/>
            <person name="Dhar M.I."/>
            <person name="Fresquez Z.A."/>
            <person name="Rosas U."/>
            <person name="Zhang J."/>
            <person name="Talag J."/>
            <person name="Lee S."/>
            <person name="Kudrna D."/>
            <person name="Powell R.F."/>
            <person name="Leitch I.J."/>
            <person name="Krueger R.R."/>
            <person name="Wing R.A."/>
            <person name="Amiri K.M.A."/>
            <person name="Purugganan M.D."/>
        </authorList>
    </citation>
    <scope>NUCLEOTIDE SEQUENCE [LARGE SCALE GENOMIC DNA]</scope>
    <source>
        <strain evidence="5">cv. Khalas</strain>
    </source>
</reference>
<dbReference type="InterPro" id="IPR001128">
    <property type="entry name" value="Cyt_P450"/>
</dbReference>
<feature type="compositionally biased region" description="Low complexity" evidence="4">
    <location>
        <begin position="1"/>
        <end position="22"/>
    </location>
</feature>
<evidence type="ECO:0000256" key="4">
    <source>
        <dbReference type="SAM" id="MobiDB-lite"/>
    </source>
</evidence>
<evidence type="ECO:0000256" key="3">
    <source>
        <dbReference type="RuleBase" id="RU000461"/>
    </source>
</evidence>
<organism evidence="5 6">
    <name type="scientific">Phoenix dactylifera</name>
    <name type="common">Date palm</name>
    <dbReference type="NCBI Taxonomy" id="42345"/>
    <lineage>
        <taxon>Eukaryota</taxon>
        <taxon>Viridiplantae</taxon>
        <taxon>Streptophyta</taxon>
        <taxon>Embryophyta</taxon>
        <taxon>Tracheophyta</taxon>
        <taxon>Spermatophyta</taxon>
        <taxon>Magnoliopsida</taxon>
        <taxon>Liliopsida</taxon>
        <taxon>Arecaceae</taxon>
        <taxon>Coryphoideae</taxon>
        <taxon>Phoeniceae</taxon>
        <taxon>Phoenix</taxon>
    </lineage>
</organism>
<feature type="region of interest" description="Disordered" evidence="4">
    <location>
        <begin position="1"/>
        <end position="67"/>
    </location>
</feature>
<dbReference type="Proteomes" id="UP000228380">
    <property type="component" value="Chromosome 18"/>
</dbReference>
<dbReference type="CDD" id="cd11046">
    <property type="entry name" value="CYP97"/>
    <property type="match status" value="1"/>
</dbReference>
<keyword evidence="2 3" id="KW-0408">Iron</keyword>
<dbReference type="GO" id="GO:0016705">
    <property type="term" value="F:oxidoreductase activity, acting on paired donors, with incorporation or reduction of molecular oxygen"/>
    <property type="evidence" value="ECO:0007669"/>
    <property type="project" value="InterPro"/>
</dbReference>
<dbReference type="GO" id="GO:0020037">
    <property type="term" value="F:heme binding"/>
    <property type="evidence" value="ECO:0007669"/>
    <property type="project" value="InterPro"/>
</dbReference>
<dbReference type="PANTHER" id="PTHR24291:SF171">
    <property type="entry name" value="PROTEIN LUTEIN DEFICIENT 5, CHLOROPLASTIC"/>
    <property type="match status" value="1"/>
</dbReference>
<dbReference type="GeneID" id="103706996"/>
<evidence type="ECO:0000256" key="2">
    <source>
        <dbReference type="PIRSR" id="PIRSR602401-1"/>
    </source>
</evidence>
<dbReference type="GO" id="GO:0009507">
    <property type="term" value="C:chloroplast"/>
    <property type="evidence" value="ECO:0007669"/>
    <property type="project" value="TreeGrafter"/>
</dbReference>
<evidence type="ECO:0000313" key="5">
    <source>
        <dbReference type="Proteomes" id="UP000228380"/>
    </source>
</evidence>
<comment type="similarity">
    <text evidence="1 3">Belongs to the cytochrome P450 family.</text>
</comment>
<dbReference type="AlphaFoldDB" id="A0A8B7C178"/>
<dbReference type="Gene3D" id="1.10.630.10">
    <property type="entry name" value="Cytochrome P450"/>
    <property type="match status" value="1"/>
</dbReference>
<dbReference type="GO" id="GO:0005506">
    <property type="term" value="F:iron ion binding"/>
    <property type="evidence" value="ECO:0007669"/>
    <property type="project" value="InterPro"/>
</dbReference>
<sequence>MASTSNLYSSSSSPFLQFSHLPSRSHHQRPNPSFVSLPHRRRSLRCFSSSSSSSSSNGQPDQGDDDPAVKEVERLLEEKRRAQLAARIASGEFTAQQSGWISVVKSGLAKLGPPGKLLKELLSRLAGEDGSPEGERPEIPQAKGSFRAVGGQAFFLPLYELFLTYGGIFRLTFGPKSFLIVSDPAIAKHILRNNSKAYSKGILAEILEFVMGKGLIPADGEIWRVRRRAIVPALHQKYVASMISLFGEASYRLCEKLDAAASDGEDVEMESLFSRLTLDIIGKAVFNYEFDSLAYDNGIVEAVYSVLREAEMRSTSPIPTWEIPIWKDISPRQKKVAEALKLINGTLDNLIAICKRMVEQEELQFHEEYMNEQDPSILHFLLASGDDVSSKQLRDDLMTMLIAGHETSAAVLTWTFYLLSKEPGVMAKLQEEVDSILGDRFPTIEDMKKLKYTTRVINESLRLYPQPPVLIRRSLEDDVLGKYPIKRGEDIFISVWNLHRCPKHWVDADSFNPERWPLDEPNPNETNQNFSYLPFGGGPRKCIGDMFATFETVVATAMLTRRFNFQMAPGAAPVGMTTGATIHTTEGLKMTVTRRTMPPIIPNLETKILRVDGDQPLSSTPSTVSSSISEEDQEGEVSTAQMS</sequence>
<evidence type="ECO:0000313" key="6">
    <source>
        <dbReference type="RefSeq" id="XP_008789534.2"/>
    </source>
</evidence>
<dbReference type="PRINTS" id="PR00463">
    <property type="entry name" value="EP450I"/>
</dbReference>
<keyword evidence="2 3" id="KW-0349">Heme</keyword>
<gene>
    <name evidence="6" type="primary">LOC103706996</name>
</gene>
<feature type="binding site" description="axial binding residue" evidence="2">
    <location>
        <position position="542"/>
    </location>
    <ligand>
        <name>heme</name>
        <dbReference type="ChEBI" id="CHEBI:30413"/>
    </ligand>
    <ligandPart>
        <name>Fe</name>
        <dbReference type="ChEBI" id="CHEBI:18248"/>
    </ligandPart>
</feature>
<dbReference type="KEGG" id="pda:103706996"/>
<evidence type="ECO:0000256" key="1">
    <source>
        <dbReference type="ARBA" id="ARBA00010617"/>
    </source>
</evidence>
<dbReference type="Pfam" id="PF00067">
    <property type="entry name" value="p450"/>
    <property type="match status" value="1"/>
</dbReference>
<dbReference type="GO" id="GO:0016123">
    <property type="term" value="P:xanthophyll biosynthetic process"/>
    <property type="evidence" value="ECO:0007669"/>
    <property type="project" value="TreeGrafter"/>
</dbReference>
<dbReference type="InterPro" id="IPR036396">
    <property type="entry name" value="Cyt_P450_sf"/>
</dbReference>
<dbReference type="PRINTS" id="PR00385">
    <property type="entry name" value="P450"/>
</dbReference>
<proteinExistence type="inferred from homology"/>
<dbReference type="InterPro" id="IPR050196">
    <property type="entry name" value="Cytochrome_P450_Monoox"/>
</dbReference>
<dbReference type="PANTHER" id="PTHR24291">
    <property type="entry name" value="CYTOCHROME P450 FAMILY 4"/>
    <property type="match status" value="1"/>
</dbReference>
<feature type="region of interest" description="Disordered" evidence="4">
    <location>
        <begin position="612"/>
        <end position="643"/>
    </location>
</feature>
<accession>A0A8B7C178</accession>
<keyword evidence="3" id="KW-0503">Monooxygenase</keyword>
<dbReference type="InterPro" id="IPR002401">
    <property type="entry name" value="Cyt_P450_E_grp-I"/>
</dbReference>
<keyword evidence="5" id="KW-1185">Reference proteome</keyword>
<feature type="compositionally biased region" description="Low complexity" evidence="4">
    <location>
        <begin position="618"/>
        <end position="628"/>
    </location>
</feature>
<keyword evidence="2 3" id="KW-0479">Metal-binding</keyword>
<name>A0A8B7C178_PHODC</name>
<dbReference type="SUPFAM" id="SSF48264">
    <property type="entry name" value="Cytochrome P450"/>
    <property type="match status" value="1"/>
</dbReference>
<dbReference type="InterPro" id="IPR017972">
    <property type="entry name" value="Cyt_P450_CS"/>
</dbReference>
<dbReference type="GO" id="GO:0010291">
    <property type="term" value="F:beta-carotene 3-hydroxylase activity"/>
    <property type="evidence" value="ECO:0007669"/>
    <property type="project" value="TreeGrafter"/>
</dbReference>
<dbReference type="PROSITE" id="PS00086">
    <property type="entry name" value="CYTOCHROME_P450"/>
    <property type="match status" value="1"/>
</dbReference>
<protein>
    <submittedName>
        <fullName evidence="6">Protein LUTEIN DEFICIENT 5, chloroplastic</fullName>
    </submittedName>
</protein>
<reference evidence="6" key="2">
    <citation type="submission" date="2025-08" db="UniProtKB">
        <authorList>
            <consortium name="RefSeq"/>
        </authorList>
    </citation>
    <scope>IDENTIFICATION</scope>
    <source>
        <tissue evidence="6">Young leaves</tissue>
    </source>
</reference>